<dbReference type="PANTHER" id="PTHR34041">
    <property type="entry name" value="PHOTOSYSTEM II REPAIR PROTEIN PSB27-H1, CHLOROPLASTIC"/>
    <property type="match status" value="1"/>
</dbReference>
<dbReference type="HAMAP" id="MF_01481">
    <property type="entry name" value="PSII_Psb27"/>
    <property type="match status" value="1"/>
</dbReference>
<evidence type="ECO:0000313" key="1">
    <source>
        <dbReference type="EMBL" id="KAK9809325.1"/>
    </source>
</evidence>
<dbReference type="PANTHER" id="PTHR34041:SF3">
    <property type="entry name" value="PHOTOSYSTEM II D1 PRECURSOR PROCESSING PROTEIN PSB27-H2, CHLOROPLASTIC"/>
    <property type="match status" value="1"/>
</dbReference>
<accession>A0AAW1PHM8</accession>
<reference evidence="1 2" key="1">
    <citation type="journal article" date="2024" name="Nat. Commun.">
        <title>Phylogenomics reveals the evolutionary origins of lichenization in chlorophyte algae.</title>
        <authorList>
            <person name="Puginier C."/>
            <person name="Libourel C."/>
            <person name="Otte J."/>
            <person name="Skaloud P."/>
            <person name="Haon M."/>
            <person name="Grisel S."/>
            <person name="Petersen M."/>
            <person name="Berrin J.G."/>
            <person name="Delaux P.M."/>
            <person name="Dal Grande F."/>
            <person name="Keller J."/>
        </authorList>
    </citation>
    <scope>NUCLEOTIDE SEQUENCE [LARGE SCALE GENOMIC DNA]</scope>
    <source>
        <strain evidence="1 2">SAG 2036</strain>
    </source>
</reference>
<dbReference type="Pfam" id="PF13326">
    <property type="entry name" value="PSII_Pbs27"/>
    <property type="match status" value="1"/>
</dbReference>
<dbReference type="GO" id="GO:0009523">
    <property type="term" value="C:photosystem II"/>
    <property type="evidence" value="ECO:0007669"/>
    <property type="project" value="InterPro"/>
</dbReference>
<comment type="caution">
    <text evidence="1">The sequence shown here is derived from an EMBL/GenBank/DDBJ whole genome shotgun (WGS) entry which is preliminary data.</text>
</comment>
<dbReference type="GO" id="GO:0010207">
    <property type="term" value="P:photosystem II assembly"/>
    <property type="evidence" value="ECO:0007669"/>
    <property type="project" value="InterPro"/>
</dbReference>
<dbReference type="InterPro" id="IPR038450">
    <property type="entry name" value="PSII_Psb27_sf"/>
</dbReference>
<organism evidence="1 2">
    <name type="scientific">Symbiochloris irregularis</name>
    <dbReference type="NCBI Taxonomy" id="706552"/>
    <lineage>
        <taxon>Eukaryota</taxon>
        <taxon>Viridiplantae</taxon>
        <taxon>Chlorophyta</taxon>
        <taxon>core chlorophytes</taxon>
        <taxon>Trebouxiophyceae</taxon>
        <taxon>Trebouxiales</taxon>
        <taxon>Trebouxiaceae</taxon>
        <taxon>Symbiochloris</taxon>
    </lineage>
</organism>
<dbReference type="EMBL" id="JALJOQ010000021">
    <property type="protein sequence ID" value="KAK9809325.1"/>
    <property type="molecule type" value="Genomic_DNA"/>
</dbReference>
<dbReference type="Gene3D" id="1.20.58.810">
    <property type="entry name" value="Photosystem II Pbs27"/>
    <property type="match status" value="1"/>
</dbReference>
<evidence type="ECO:0000313" key="2">
    <source>
        <dbReference type="Proteomes" id="UP001465755"/>
    </source>
</evidence>
<protein>
    <submittedName>
        <fullName evidence="1">Uncharacterized protein</fullName>
    </submittedName>
</protein>
<name>A0AAW1PHM8_9CHLO</name>
<sequence>MALCYRHSVFDPSFPRFSAAALTDPVRFRCQRAPKAQLAAHAFCKTSTPSQQPHSGTARRLILVGPLLFGFAGCASSHARPWVLAILPTEYTKVASKLIGALRASIEADLSDADEREVRKKADPAKEMIRTWVLKWRDDPSVSTDTSHRQITATIQQLGDFYLKKGQRARLPRTFGESLLAKLQAADLALPRQPGSA</sequence>
<keyword evidence="2" id="KW-1185">Reference proteome</keyword>
<dbReference type="Proteomes" id="UP001465755">
    <property type="component" value="Unassembled WGS sequence"/>
</dbReference>
<proteinExistence type="inferred from homology"/>
<dbReference type="AlphaFoldDB" id="A0AAW1PHM8"/>
<dbReference type="GO" id="GO:0010206">
    <property type="term" value="P:photosystem II repair"/>
    <property type="evidence" value="ECO:0007669"/>
    <property type="project" value="InterPro"/>
</dbReference>
<gene>
    <name evidence="1" type="ORF">WJX73_004850</name>
</gene>
<dbReference type="InterPro" id="IPR025585">
    <property type="entry name" value="PSII_Psb27"/>
</dbReference>
<dbReference type="GO" id="GO:0009543">
    <property type="term" value="C:chloroplast thylakoid lumen"/>
    <property type="evidence" value="ECO:0007669"/>
    <property type="project" value="TreeGrafter"/>
</dbReference>